<protein>
    <recommendedName>
        <fullName evidence="1">Sugar fermentation stimulation protein homolog</fullName>
    </recommendedName>
</protein>
<evidence type="ECO:0000313" key="4">
    <source>
        <dbReference type="EMBL" id="HIR50391.1"/>
    </source>
</evidence>
<evidence type="ECO:0000259" key="2">
    <source>
        <dbReference type="Pfam" id="PF03749"/>
    </source>
</evidence>
<dbReference type="Pfam" id="PF03749">
    <property type="entry name" value="SfsA"/>
    <property type="match status" value="1"/>
</dbReference>
<organism evidence="4 5">
    <name type="scientific">Candidatus Avoscillospira avicola</name>
    <dbReference type="NCBI Taxonomy" id="2840706"/>
    <lineage>
        <taxon>Bacteria</taxon>
        <taxon>Bacillati</taxon>
        <taxon>Bacillota</taxon>
        <taxon>Clostridia</taxon>
        <taxon>Eubacteriales</taxon>
        <taxon>Oscillospiraceae</taxon>
        <taxon>Oscillospiraceae incertae sedis</taxon>
        <taxon>Candidatus Avoscillospira</taxon>
    </lineage>
</organism>
<dbReference type="Gene3D" id="2.40.50.580">
    <property type="match status" value="1"/>
</dbReference>
<dbReference type="GO" id="GO:0003677">
    <property type="term" value="F:DNA binding"/>
    <property type="evidence" value="ECO:0007669"/>
    <property type="project" value="InterPro"/>
</dbReference>
<sequence>MSYSDVCPGRFLARPNGFIALVELDGQAQRCHVPNTGRLGELLLPGAQVWCQRHREPGRKTGWTLISVEKDGAVVNLDSQVPNRLAFAYVRDGGLGFLPDTVRAEQTFGDARLDLSYEVGGRQRGYVEVKGVTLNEGGVARFPDAPTQRGAKHLLALTQAVAAGHRAAVLFVAQMDTVTRFQPNWPRDPAFARGLVEAARAGVAVLAVRCAVTPDTIAVTVPLEVDLSPWQRSED</sequence>
<dbReference type="InterPro" id="IPR040452">
    <property type="entry name" value="SfsA_C"/>
</dbReference>
<dbReference type="EMBL" id="DVHE01000029">
    <property type="protein sequence ID" value="HIR50391.1"/>
    <property type="molecule type" value="Genomic_DNA"/>
</dbReference>
<dbReference type="Gene3D" id="3.40.1350.60">
    <property type="match status" value="1"/>
</dbReference>
<dbReference type="PANTHER" id="PTHR30545">
    <property type="entry name" value="SUGAR FERMENTATION STIMULATION PROTEIN A"/>
    <property type="match status" value="1"/>
</dbReference>
<comment type="caution">
    <text evidence="4">The sequence shown here is derived from an EMBL/GenBank/DDBJ whole genome shotgun (WGS) entry which is preliminary data.</text>
</comment>
<dbReference type="Pfam" id="PF17746">
    <property type="entry name" value="SfsA_N"/>
    <property type="match status" value="1"/>
</dbReference>
<dbReference type="NCBIfam" id="TIGR00230">
    <property type="entry name" value="sfsA"/>
    <property type="match status" value="1"/>
</dbReference>
<feature type="domain" description="SfsA N-terminal OB" evidence="3">
    <location>
        <begin position="12"/>
        <end position="76"/>
    </location>
</feature>
<dbReference type="CDD" id="cd22359">
    <property type="entry name" value="SfsA-like_bacterial"/>
    <property type="match status" value="1"/>
</dbReference>
<dbReference type="PANTHER" id="PTHR30545:SF2">
    <property type="entry name" value="SUGAR FERMENTATION STIMULATION PROTEIN A"/>
    <property type="match status" value="1"/>
</dbReference>
<dbReference type="Proteomes" id="UP000824239">
    <property type="component" value="Unassembled WGS sequence"/>
</dbReference>
<dbReference type="InterPro" id="IPR005224">
    <property type="entry name" value="SfsA"/>
</dbReference>
<gene>
    <name evidence="1 4" type="primary">sfsA</name>
    <name evidence="4" type="ORF">IAA53_03765</name>
</gene>
<comment type="similarity">
    <text evidence="1">Belongs to the SfsA family.</text>
</comment>
<accession>A0A9D1IVE6</accession>
<feature type="domain" description="Sugar fermentation stimulation protein C-terminal" evidence="2">
    <location>
        <begin position="81"/>
        <end position="215"/>
    </location>
</feature>
<evidence type="ECO:0000259" key="3">
    <source>
        <dbReference type="Pfam" id="PF17746"/>
    </source>
</evidence>
<dbReference type="HAMAP" id="MF_00095">
    <property type="entry name" value="SfsA"/>
    <property type="match status" value="1"/>
</dbReference>
<dbReference type="AlphaFoldDB" id="A0A9D1IVE6"/>
<proteinExistence type="inferred from homology"/>
<reference evidence="4" key="1">
    <citation type="submission" date="2020-10" db="EMBL/GenBank/DDBJ databases">
        <authorList>
            <person name="Gilroy R."/>
        </authorList>
    </citation>
    <scope>NUCLEOTIDE SEQUENCE</scope>
    <source>
        <strain evidence="4">ChiBcec15-4380</strain>
    </source>
</reference>
<name>A0A9D1IVE6_9FIRM</name>
<reference evidence="4" key="2">
    <citation type="journal article" date="2021" name="PeerJ">
        <title>Extensive microbial diversity within the chicken gut microbiome revealed by metagenomics and culture.</title>
        <authorList>
            <person name="Gilroy R."/>
            <person name="Ravi A."/>
            <person name="Getino M."/>
            <person name="Pursley I."/>
            <person name="Horton D.L."/>
            <person name="Alikhan N.F."/>
            <person name="Baker D."/>
            <person name="Gharbi K."/>
            <person name="Hall N."/>
            <person name="Watson M."/>
            <person name="Adriaenssens E.M."/>
            <person name="Foster-Nyarko E."/>
            <person name="Jarju S."/>
            <person name="Secka A."/>
            <person name="Antonio M."/>
            <person name="Oren A."/>
            <person name="Chaudhuri R.R."/>
            <person name="La Ragione R."/>
            <person name="Hildebrand F."/>
            <person name="Pallen M.J."/>
        </authorList>
    </citation>
    <scope>NUCLEOTIDE SEQUENCE</scope>
    <source>
        <strain evidence="4">ChiBcec15-4380</strain>
    </source>
</reference>
<dbReference type="InterPro" id="IPR041465">
    <property type="entry name" value="SfsA_N"/>
</dbReference>
<evidence type="ECO:0000256" key="1">
    <source>
        <dbReference type="HAMAP-Rule" id="MF_00095"/>
    </source>
</evidence>
<evidence type="ECO:0000313" key="5">
    <source>
        <dbReference type="Proteomes" id="UP000824239"/>
    </source>
</evidence>